<dbReference type="PANTHER" id="PTHR10283">
    <property type="entry name" value="SOLUTE CARRIER FAMILY 13 MEMBER"/>
    <property type="match status" value="1"/>
</dbReference>
<reference evidence="8 11" key="1">
    <citation type="submission" date="2021-11" db="EMBL/GenBank/DDBJ databases">
        <title>Draft genome sequence of Capnocytophaga sp. strain KC07075 isolated from cat oral cavity.</title>
        <authorList>
            <person name="Suzuki M."/>
            <person name="Imaoka K."/>
            <person name="Kimura M."/>
            <person name="Morikawa S."/>
            <person name="Maeda K."/>
        </authorList>
    </citation>
    <scope>NUCLEOTIDE SEQUENCE</scope>
    <source>
        <strain evidence="8">KC07075</strain>
        <strain evidence="9 11">KC07079</strain>
    </source>
</reference>
<feature type="transmembrane region" description="Helical" evidence="6">
    <location>
        <begin position="339"/>
        <end position="357"/>
    </location>
</feature>
<dbReference type="GO" id="GO:0005886">
    <property type="term" value="C:plasma membrane"/>
    <property type="evidence" value="ECO:0007669"/>
    <property type="project" value="TreeGrafter"/>
</dbReference>
<evidence type="ECO:0000313" key="8">
    <source>
        <dbReference type="EMBL" id="GJM51062.1"/>
    </source>
</evidence>
<dbReference type="AlphaFoldDB" id="A0AAV5AZK3"/>
<comment type="subcellular location">
    <subcellularLocation>
        <location evidence="1">Membrane</location>
        <topology evidence="1">Multi-pass membrane protein</topology>
    </subcellularLocation>
</comment>
<gene>
    <name evidence="8" type="ORF">RCZ15_20350</name>
    <name evidence="9" type="ORF">RCZ16_05650</name>
</gene>
<feature type="transmembrane region" description="Helical" evidence="6">
    <location>
        <begin position="236"/>
        <end position="255"/>
    </location>
</feature>
<evidence type="ECO:0000259" key="7">
    <source>
        <dbReference type="Pfam" id="PF03600"/>
    </source>
</evidence>
<feature type="transmembrane region" description="Helical" evidence="6">
    <location>
        <begin position="25"/>
        <end position="43"/>
    </location>
</feature>
<keyword evidence="2" id="KW-0813">Transport</keyword>
<keyword evidence="11" id="KW-1185">Reference proteome</keyword>
<evidence type="ECO:0000256" key="4">
    <source>
        <dbReference type="ARBA" id="ARBA00022989"/>
    </source>
</evidence>
<proteinExistence type="predicted"/>
<evidence type="ECO:0000256" key="1">
    <source>
        <dbReference type="ARBA" id="ARBA00004141"/>
    </source>
</evidence>
<feature type="transmembrane region" description="Helical" evidence="6">
    <location>
        <begin position="152"/>
        <end position="184"/>
    </location>
</feature>
<comment type="caution">
    <text evidence="8">The sequence shown here is derived from an EMBL/GenBank/DDBJ whole genome shotgun (WGS) entry which is preliminary data.</text>
</comment>
<feature type="transmembrane region" description="Helical" evidence="6">
    <location>
        <begin position="113"/>
        <end position="132"/>
    </location>
</feature>
<feature type="transmembrane region" description="Helical" evidence="6">
    <location>
        <begin position="290"/>
        <end position="306"/>
    </location>
</feature>
<feature type="transmembrane region" description="Helical" evidence="6">
    <location>
        <begin position="196"/>
        <end position="216"/>
    </location>
</feature>
<feature type="domain" description="Citrate transporter-like" evidence="7">
    <location>
        <begin position="64"/>
        <end position="411"/>
    </location>
</feature>
<dbReference type="RefSeq" id="WP_264846493.1">
    <property type="nucleotide sequence ID" value="NZ_BPMA01000021.1"/>
</dbReference>
<dbReference type="PANTHER" id="PTHR10283:SF92">
    <property type="entry name" value="LOW-AFFINITY PHOSPHATE TRANSPORTER PHO91"/>
    <property type="match status" value="1"/>
</dbReference>
<evidence type="ECO:0000313" key="9">
    <source>
        <dbReference type="EMBL" id="GJM52247.1"/>
    </source>
</evidence>
<keyword evidence="3 6" id="KW-0812">Transmembrane</keyword>
<evidence type="ECO:0000313" key="11">
    <source>
        <dbReference type="Proteomes" id="UP001208692"/>
    </source>
</evidence>
<dbReference type="InterPro" id="IPR004680">
    <property type="entry name" value="Cit_transptr-like_dom"/>
</dbReference>
<evidence type="ECO:0000256" key="6">
    <source>
        <dbReference type="SAM" id="Phobius"/>
    </source>
</evidence>
<feature type="transmembrane region" description="Helical" evidence="6">
    <location>
        <begin position="50"/>
        <end position="67"/>
    </location>
</feature>
<sequence>MADSRHYSLEIMSHIQRMVDVQRKVIYFLLSAIVAFGLTYFLYEPELNRVQIYVLFLLFFAIGLWITEAIPPFATGLLVFGFLIFATNSYYSELDPENAKSYYQDYVNTWSNSVIWLMLGGFFMADAMQRTHLDRIVFKMSISKFGTAPQNILLGLMLTTAAFSTIMSNTATTAMMAASVAPFLQTLPKDAPLAKAILIGIAAAASIGGMGTLIGSPPNAIAVDALSDKGIGFLEWMYVGMPIAIILVFVAWYLLKRKYIKTNIPVEVTLDETPTEEELKEDPQILKMKKNIVLIVLCITLLLWLTEKLHNIPASIVSFIPIMLLTMLGVVRGKDVRKLPWDTLMLVAGGLALGMAIKETGLAQHYVDKIQHLNLNFYVLILFFALLTVLLSNVMSNTATATILIPIAIILTYQNPIILPLVIGLSASTALFLPISTPPNAIAYSTGFLEQKDFRYMGIVIGIIGPIIICALTMLIFMVIL</sequence>
<keyword evidence="4 6" id="KW-1133">Transmembrane helix</keyword>
<keyword evidence="5 6" id="KW-0472">Membrane</keyword>
<feature type="transmembrane region" description="Helical" evidence="6">
    <location>
        <begin position="456"/>
        <end position="480"/>
    </location>
</feature>
<organism evidence="8 10">
    <name type="scientific">Capnocytophaga catalasegens</name>
    <dbReference type="NCBI Taxonomy" id="1004260"/>
    <lineage>
        <taxon>Bacteria</taxon>
        <taxon>Pseudomonadati</taxon>
        <taxon>Bacteroidota</taxon>
        <taxon>Flavobacteriia</taxon>
        <taxon>Flavobacteriales</taxon>
        <taxon>Flavobacteriaceae</taxon>
        <taxon>Capnocytophaga</taxon>
    </lineage>
</organism>
<dbReference type="Pfam" id="PF03600">
    <property type="entry name" value="CitMHS"/>
    <property type="match status" value="1"/>
</dbReference>
<protein>
    <submittedName>
        <fullName evidence="8">Transporter</fullName>
    </submittedName>
</protein>
<feature type="transmembrane region" description="Helical" evidence="6">
    <location>
        <begin position="312"/>
        <end position="332"/>
    </location>
</feature>
<accession>A0AAV5AZK3</accession>
<evidence type="ECO:0000256" key="2">
    <source>
        <dbReference type="ARBA" id="ARBA00022448"/>
    </source>
</evidence>
<dbReference type="InterPro" id="IPR001898">
    <property type="entry name" value="SLC13A/DASS"/>
</dbReference>
<name>A0AAV5AZK3_9FLAO</name>
<dbReference type="Proteomes" id="UP001208692">
    <property type="component" value="Unassembled WGS sequence"/>
</dbReference>
<dbReference type="EMBL" id="BQKA01000036">
    <property type="protein sequence ID" value="GJM51062.1"/>
    <property type="molecule type" value="Genomic_DNA"/>
</dbReference>
<evidence type="ECO:0000256" key="3">
    <source>
        <dbReference type="ARBA" id="ARBA00022692"/>
    </source>
</evidence>
<dbReference type="EMBL" id="BQKB01000009">
    <property type="protein sequence ID" value="GJM52247.1"/>
    <property type="molecule type" value="Genomic_DNA"/>
</dbReference>
<dbReference type="NCBIfam" id="TIGR00785">
    <property type="entry name" value="dass"/>
    <property type="match status" value="1"/>
</dbReference>
<dbReference type="GO" id="GO:0005315">
    <property type="term" value="F:phosphate transmembrane transporter activity"/>
    <property type="evidence" value="ECO:0007669"/>
    <property type="project" value="TreeGrafter"/>
</dbReference>
<evidence type="ECO:0000256" key="5">
    <source>
        <dbReference type="ARBA" id="ARBA00023136"/>
    </source>
</evidence>
<dbReference type="Proteomes" id="UP001207736">
    <property type="component" value="Unassembled WGS sequence"/>
</dbReference>
<evidence type="ECO:0000313" key="10">
    <source>
        <dbReference type="Proteomes" id="UP001207736"/>
    </source>
</evidence>
<feature type="transmembrane region" description="Helical" evidence="6">
    <location>
        <begin position="377"/>
        <end position="405"/>
    </location>
</feature>